<dbReference type="Gramene" id="QL01p009178:mrna">
    <property type="protein sequence ID" value="QL01p009178:mrna"/>
    <property type="gene ID" value="QL01p009178"/>
</dbReference>
<dbReference type="PANTHER" id="PTHR24128">
    <property type="entry name" value="HOMEOBOX PROTEIN WARIAI"/>
    <property type="match status" value="1"/>
</dbReference>
<name>A0A7N2QX56_QUELO</name>
<organism evidence="4 5">
    <name type="scientific">Quercus lobata</name>
    <name type="common">Valley oak</name>
    <dbReference type="NCBI Taxonomy" id="97700"/>
    <lineage>
        <taxon>Eukaryota</taxon>
        <taxon>Viridiplantae</taxon>
        <taxon>Streptophyta</taxon>
        <taxon>Embryophyta</taxon>
        <taxon>Tracheophyta</taxon>
        <taxon>Spermatophyta</taxon>
        <taxon>Magnoliopsida</taxon>
        <taxon>eudicotyledons</taxon>
        <taxon>Gunneridae</taxon>
        <taxon>Pentapetalae</taxon>
        <taxon>rosids</taxon>
        <taxon>fabids</taxon>
        <taxon>Fagales</taxon>
        <taxon>Fagaceae</taxon>
        <taxon>Quercus</taxon>
    </lineage>
</organism>
<reference evidence="4 5" key="1">
    <citation type="journal article" date="2016" name="G3 (Bethesda)">
        <title>First Draft Assembly and Annotation of the Genome of a California Endemic Oak Quercus lobata Nee (Fagaceae).</title>
        <authorList>
            <person name="Sork V.L."/>
            <person name="Fitz-Gibbon S.T."/>
            <person name="Puiu D."/>
            <person name="Crepeau M."/>
            <person name="Gugger P.F."/>
            <person name="Sherman R."/>
            <person name="Stevens K."/>
            <person name="Langley C.H."/>
            <person name="Pellegrini M."/>
            <person name="Salzberg S.L."/>
        </authorList>
    </citation>
    <scope>NUCLEOTIDE SEQUENCE [LARGE SCALE GENOMIC DNA]</scope>
    <source>
        <strain evidence="4 5">cv. SW786</strain>
    </source>
</reference>
<dbReference type="EnsemblPlants" id="QL01p009178:mrna">
    <property type="protein sequence ID" value="QL01p009178:mrna"/>
    <property type="gene ID" value="QL01p009178"/>
</dbReference>
<dbReference type="FunCoup" id="A0A7N2QX56">
    <property type="interactions" value="99"/>
</dbReference>
<dbReference type="Proteomes" id="UP000594261">
    <property type="component" value="Chromosome 1"/>
</dbReference>
<dbReference type="PROSITE" id="PS50297">
    <property type="entry name" value="ANK_REP_REGION"/>
    <property type="match status" value="2"/>
</dbReference>
<protein>
    <recommendedName>
        <fullName evidence="3">PGG domain-containing protein</fullName>
    </recommendedName>
</protein>
<feature type="repeat" description="ANK" evidence="1">
    <location>
        <begin position="73"/>
        <end position="100"/>
    </location>
</feature>
<reference evidence="4" key="2">
    <citation type="submission" date="2021-01" db="UniProtKB">
        <authorList>
            <consortium name="EnsemblPlants"/>
        </authorList>
    </citation>
    <scope>IDENTIFICATION</scope>
</reference>
<keyword evidence="2" id="KW-1133">Transmembrane helix</keyword>
<dbReference type="Gene3D" id="1.25.40.20">
    <property type="entry name" value="Ankyrin repeat-containing domain"/>
    <property type="match status" value="2"/>
</dbReference>
<dbReference type="InterPro" id="IPR026961">
    <property type="entry name" value="PGG_dom"/>
</dbReference>
<feature type="transmembrane region" description="Helical" evidence="2">
    <location>
        <begin position="296"/>
        <end position="313"/>
    </location>
</feature>
<dbReference type="AlphaFoldDB" id="A0A7N2QX56"/>
<dbReference type="Pfam" id="PF12796">
    <property type="entry name" value="Ank_2"/>
    <property type="match status" value="3"/>
</dbReference>
<keyword evidence="1" id="KW-0040">ANK repeat</keyword>
<evidence type="ECO:0000259" key="3">
    <source>
        <dbReference type="Pfam" id="PF13962"/>
    </source>
</evidence>
<dbReference type="Pfam" id="PF13962">
    <property type="entry name" value="PGG"/>
    <property type="match status" value="1"/>
</dbReference>
<evidence type="ECO:0000313" key="5">
    <source>
        <dbReference type="Proteomes" id="UP000594261"/>
    </source>
</evidence>
<proteinExistence type="predicted"/>
<keyword evidence="2" id="KW-0472">Membrane</keyword>
<dbReference type="InterPro" id="IPR002110">
    <property type="entry name" value="Ankyrin_rpt"/>
</dbReference>
<feature type="transmembrane region" description="Helical" evidence="2">
    <location>
        <begin position="386"/>
        <end position="405"/>
    </location>
</feature>
<keyword evidence="2" id="KW-0812">Transmembrane</keyword>
<evidence type="ECO:0000256" key="1">
    <source>
        <dbReference type="PROSITE-ProRule" id="PRU00023"/>
    </source>
</evidence>
<dbReference type="SMART" id="SM00248">
    <property type="entry name" value="ANK"/>
    <property type="match status" value="10"/>
</dbReference>
<dbReference type="InterPro" id="IPR036770">
    <property type="entry name" value="Ankyrin_rpt-contain_sf"/>
</dbReference>
<dbReference type="PROSITE" id="PS50088">
    <property type="entry name" value="ANK_REPEAT"/>
    <property type="match status" value="3"/>
</dbReference>
<dbReference type="EMBL" id="LRBV02000001">
    <property type="status" value="NOT_ANNOTATED_CDS"/>
    <property type="molecule type" value="Genomic_DNA"/>
</dbReference>
<dbReference type="SUPFAM" id="SSF48403">
    <property type="entry name" value="Ankyrin repeat"/>
    <property type="match status" value="2"/>
</dbReference>
<dbReference type="OMA" id="YNATLYC"/>
<dbReference type="InParanoid" id="A0A7N2QX56"/>
<evidence type="ECO:0000256" key="2">
    <source>
        <dbReference type="SAM" id="Phobius"/>
    </source>
</evidence>
<feature type="repeat" description="ANK" evidence="1">
    <location>
        <begin position="592"/>
        <end position="624"/>
    </location>
</feature>
<feature type="domain" description="PGG" evidence="3">
    <location>
        <begin position="291"/>
        <end position="386"/>
    </location>
</feature>
<feature type="transmembrane region" description="Helical" evidence="2">
    <location>
        <begin position="360"/>
        <end position="379"/>
    </location>
</feature>
<feature type="repeat" description="ANK" evidence="1">
    <location>
        <begin position="188"/>
        <end position="220"/>
    </location>
</feature>
<evidence type="ECO:0000313" key="4">
    <source>
        <dbReference type="EnsemblPlants" id="QL01p009178:mrna"/>
    </source>
</evidence>
<dbReference type="PANTHER" id="PTHR24128:SF24">
    <property type="entry name" value="ANKYRIN REPEAT PROTEIN"/>
    <property type="match status" value="1"/>
</dbReference>
<sequence>MDERIEKLKQVAQHGNIDAFYMLIREDAKLLEAIDELPFVDTPLHIAASVGNIPFSMEMMRLKPSLVSKPNLDGFSPLHLALLNGKIEMVRRLLQVDGDLVRVKGKEGITLLHFAAAIDDHLDLLVEFLSVCPHSIEDVTIRNETALHIALKFNNLEAFKLLVGWLRQNRSKNAMFWERKVLNWKDDEGNTVLHVAVSKNQPKAVSHLLASTYDVDVNVKNLEGKTARDILQGSEQTQAGRKIKVMLHRAKALKASSLPKVTSYADYLRPKVGRREKFRIRRTREQHTISDERRNVLLVVATLLMIVTYQGILSPPGGLWQDDYNPGTNESNTIAPNGKINTTLHSQEAGAVIGSRKTSFGFFMLLNSVTFMLSFTIIFQLIPSGYCYVMFQAALCFLYFCYLASLTVIKASTGTGGFLISGSALLYNIVDVKLLEDIDQLPFVDTPLDIAASAGHIPMAMELMRLIPSFSWKPNPDGFSPIHLDLLNGQTQMVLWLLKIDGDLEHVQGREGMTPLHYAATTDIHLELLDEFLKVCPQSIKDVTIQNENALHIALKYDKLEAFLHLVRRLQKNWSQNTIMWESNVLKWKDEEANTALHIAVSKNQPKAVRKLLYSGVDKNTKEPITVYQTCPKNLKGNTAGDMLGQQNQIENRKIKVMLRHAGALPASSLPKVIYYARYLWSLFSYIEKIRMHCIGEWTEISDDRCNMLLVVATLLLTVTYQGVLSPLGGLWQDEYHPEPNTT</sequence>
<keyword evidence="5" id="KW-1185">Reference proteome</keyword>
<accession>A0A7N2QX56</accession>